<evidence type="ECO:0000313" key="6">
    <source>
        <dbReference type="Proteomes" id="UP000216133"/>
    </source>
</evidence>
<dbReference type="InterPro" id="IPR000835">
    <property type="entry name" value="HTH_MarR-typ"/>
</dbReference>
<organism evidence="5 6">
    <name type="scientific">Shouchella clausii</name>
    <name type="common">Alkalihalobacillus clausii</name>
    <dbReference type="NCBI Taxonomy" id="79880"/>
    <lineage>
        <taxon>Bacteria</taxon>
        <taxon>Bacillati</taxon>
        <taxon>Bacillota</taxon>
        <taxon>Bacilli</taxon>
        <taxon>Bacillales</taxon>
        <taxon>Bacillaceae</taxon>
        <taxon>Shouchella</taxon>
    </lineage>
</organism>
<dbReference type="InterPro" id="IPR023187">
    <property type="entry name" value="Tscrpt_reg_MarR-type_CS"/>
</dbReference>
<reference evidence="5 6" key="1">
    <citation type="submission" date="2017-07" db="EMBL/GenBank/DDBJ databases">
        <title>Isolation and whole genome analysis of endospore-forming bacteria from heroin.</title>
        <authorList>
            <person name="Kalinowski J."/>
            <person name="Ahrens B."/>
            <person name="Al-Dilaimi A."/>
            <person name="Winkler A."/>
            <person name="Wibberg D."/>
            <person name="Schleenbecker U."/>
            <person name="Ruckert C."/>
            <person name="Wolfel R."/>
            <person name="Grass G."/>
        </authorList>
    </citation>
    <scope>NUCLEOTIDE SEQUENCE [LARGE SCALE GENOMIC DNA]</scope>
    <source>
        <strain evidence="5 6">7523-2</strain>
    </source>
</reference>
<feature type="domain" description="HTH marR-type" evidence="4">
    <location>
        <begin position="4"/>
        <end position="155"/>
    </location>
</feature>
<evidence type="ECO:0000256" key="3">
    <source>
        <dbReference type="ARBA" id="ARBA00023163"/>
    </source>
</evidence>
<dbReference type="GO" id="GO:0003677">
    <property type="term" value="F:DNA binding"/>
    <property type="evidence" value="ECO:0007669"/>
    <property type="project" value="UniProtKB-KW"/>
</dbReference>
<dbReference type="InterPro" id="IPR036388">
    <property type="entry name" value="WH-like_DNA-bd_sf"/>
</dbReference>
<comment type="caution">
    <text evidence="5">The sequence shown here is derived from an EMBL/GenBank/DDBJ whole genome shotgun (WGS) entry which is preliminary data.</text>
</comment>
<dbReference type="GO" id="GO:0003700">
    <property type="term" value="F:DNA-binding transcription factor activity"/>
    <property type="evidence" value="ECO:0007669"/>
    <property type="project" value="InterPro"/>
</dbReference>
<dbReference type="SUPFAM" id="SSF46785">
    <property type="entry name" value="Winged helix' DNA-binding domain"/>
    <property type="match status" value="1"/>
</dbReference>
<dbReference type="PROSITE" id="PS01117">
    <property type="entry name" value="HTH_MARR_1"/>
    <property type="match status" value="1"/>
</dbReference>
<keyword evidence="1" id="KW-0805">Transcription regulation</keyword>
<dbReference type="SMART" id="SM00347">
    <property type="entry name" value="HTH_MARR"/>
    <property type="match status" value="1"/>
</dbReference>
<dbReference type="PANTHER" id="PTHR35790">
    <property type="entry name" value="HTH-TYPE TRANSCRIPTIONAL REGULATOR PCHR"/>
    <property type="match status" value="1"/>
</dbReference>
<dbReference type="InterPro" id="IPR052067">
    <property type="entry name" value="Metal_resp_HTH_trans_reg"/>
</dbReference>
<dbReference type="Pfam" id="PF01047">
    <property type="entry name" value="MarR"/>
    <property type="match status" value="1"/>
</dbReference>
<keyword evidence="3" id="KW-0804">Transcription</keyword>
<dbReference type="InterPro" id="IPR036390">
    <property type="entry name" value="WH_DNA-bd_sf"/>
</dbReference>
<gene>
    <name evidence="5" type="ORF">CHH61_10390</name>
</gene>
<dbReference type="Gene3D" id="1.10.10.10">
    <property type="entry name" value="Winged helix-like DNA-binding domain superfamily/Winged helix DNA-binding domain"/>
    <property type="match status" value="1"/>
</dbReference>
<dbReference type="EMBL" id="NPBS01000045">
    <property type="protein sequence ID" value="PAF26091.1"/>
    <property type="molecule type" value="Genomic_DNA"/>
</dbReference>
<proteinExistence type="predicted"/>
<dbReference type="PROSITE" id="PS50995">
    <property type="entry name" value="HTH_MARR_2"/>
    <property type="match status" value="1"/>
</dbReference>
<evidence type="ECO:0000256" key="2">
    <source>
        <dbReference type="ARBA" id="ARBA00023125"/>
    </source>
</evidence>
<keyword evidence="2" id="KW-0238">DNA-binding</keyword>
<accession>A0A268S310</accession>
<name>A0A268S310_SHOCL</name>
<evidence type="ECO:0000256" key="1">
    <source>
        <dbReference type="ARBA" id="ARBA00023015"/>
    </source>
</evidence>
<dbReference type="PANTHER" id="PTHR35790:SF4">
    <property type="entry name" value="HTH-TYPE TRANSCRIPTIONAL REGULATOR PCHR"/>
    <property type="match status" value="1"/>
</dbReference>
<protein>
    <submittedName>
        <fullName evidence="5">MarR family transcriptional regulator</fullName>
    </submittedName>
</protein>
<sequence>MDRSEGLKRLLYERFLHFTHLFEQIFANEIDEFVHLAQLQGIASWPNNITSIHVVDCIGNNEPINNTSIAEKMNLSKASISKITAYLIKEGYIKRSQMNDNKKEVYFSLSSEGKQIFEVHAMMHEMLERRFIRAFDSFSNSELQASLKFFQTMIDQKDDILKGDER</sequence>
<dbReference type="RefSeq" id="WP_095253489.1">
    <property type="nucleotide sequence ID" value="NZ_CP155469.1"/>
</dbReference>
<evidence type="ECO:0000313" key="5">
    <source>
        <dbReference type="EMBL" id="PAF26091.1"/>
    </source>
</evidence>
<dbReference type="AlphaFoldDB" id="A0A268S310"/>
<evidence type="ECO:0000259" key="4">
    <source>
        <dbReference type="PROSITE" id="PS50995"/>
    </source>
</evidence>
<dbReference type="Proteomes" id="UP000216133">
    <property type="component" value="Unassembled WGS sequence"/>
</dbReference>